<keyword evidence="4" id="KW-1185">Reference proteome</keyword>
<evidence type="ECO:0000313" key="4">
    <source>
        <dbReference type="Proteomes" id="UP001348817"/>
    </source>
</evidence>
<proteinExistence type="predicted"/>
<dbReference type="Pfam" id="PF10988">
    <property type="entry name" value="DUF2807"/>
    <property type="match status" value="1"/>
</dbReference>
<dbReference type="InterPro" id="IPR021255">
    <property type="entry name" value="DUF2807"/>
</dbReference>
<feature type="signal peptide" evidence="1">
    <location>
        <begin position="1"/>
        <end position="19"/>
    </location>
</feature>
<name>A0AAU9CY69_9BACT</name>
<dbReference type="KEGG" id="fax:FUAX_10200"/>
<dbReference type="EMBL" id="AP025314">
    <property type="protein sequence ID" value="BDD08588.1"/>
    <property type="molecule type" value="Genomic_DNA"/>
</dbReference>
<dbReference type="Gene3D" id="2.160.20.120">
    <property type="match status" value="1"/>
</dbReference>
<dbReference type="RefSeq" id="WP_338393836.1">
    <property type="nucleotide sequence ID" value="NZ_AP025314.1"/>
</dbReference>
<sequence length="226" mass="24229">MKHTAFFIALLFLAFTASAQHDVDRPVSSFSKIRVFNKVKVHLVKGSKISVRIKTNDNITTQDVVTEVKNNELKIKLRTKVYRDIKVDAYVTYTDLQELSASAGGKIVSNGTMEVDNLTVEAGAGARIEIPVTADFITASASSGGEISLKGSANNLKATAGSGGVIDTYHLKAKEAYVKANTGGHVDVQPLEVLEARAYTGGIVNYKGNPKKLDTKKSVGGTINQQ</sequence>
<dbReference type="Proteomes" id="UP001348817">
    <property type="component" value="Chromosome"/>
</dbReference>
<evidence type="ECO:0000256" key="1">
    <source>
        <dbReference type="SAM" id="SignalP"/>
    </source>
</evidence>
<evidence type="ECO:0000313" key="3">
    <source>
        <dbReference type="EMBL" id="BDD08588.1"/>
    </source>
</evidence>
<keyword evidence="1" id="KW-0732">Signal</keyword>
<reference evidence="3 4" key="1">
    <citation type="submission" date="2021-12" db="EMBL/GenBank/DDBJ databases">
        <title>Genome sequencing of bacteria with rrn-lacking chromosome and rrn-plasmid.</title>
        <authorList>
            <person name="Anda M."/>
            <person name="Iwasaki W."/>
        </authorList>
    </citation>
    <scope>NUCLEOTIDE SEQUENCE [LARGE SCALE GENOMIC DNA]</scope>
    <source>
        <strain evidence="3 4">DSM 100852</strain>
    </source>
</reference>
<accession>A0AAU9CY69</accession>
<organism evidence="3 4">
    <name type="scientific">Fulvitalea axinellae</name>
    <dbReference type="NCBI Taxonomy" id="1182444"/>
    <lineage>
        <taxon>Bacteria</taxon>
        <taxon>Pseudomonadati</taxon>
        <taxon>Bacteroidota</taxon>
        <taxon>Cytophagia</taxon>
        <taxon>Cytophagales</taxon>
        <taxon>Persicobacteraceae</taxon>
        <taxon>Fulvitalea</taxon>
    </lineage>
</organism>
<feature type="chain" id="PRO_5043806950" description="Putative auto-transporter adhesin head GIN domain-containing protein" evidence="1">
    <location>
        <begin position="20"/>
        <end position="226"/>
    </location>
</feature>
<evidence type="ECO:0000259" key="2">
    <source>
        <dbReference type="Pfam" id="PF10988"/>
    </source>
</evidence>
<dbReference type="AlphaFoldDB" id="A0AAU9CY69"/>
<feature type="domain" description="Putative auto-transporter adhesin head GIN" evidence="2">
    <location>
        <begin position="30"/>
        <end position="210"/>
    </location>
</feature>
<protein>
    <recommendedName>
        <fullName evidence="2">Putative auto-transporter adhesin head GIN domain-containing protein</fullName>
    </recommendedName>
</protein>
<gene>
    <name evidence="3" type="ORF">FUAX_10200</name>
</gene>